<evidence type="ECO:0000313" key="4">
    <source>
        <dbReference type="Proteomes" id="UP000008711"/>
    </source>
</evidence>
<feature type="region of interest" description="Disordered" evidence="2">
    <location>
        <begin position="145"/>
        <end position="175"/>
    </location>
</feature>
<dbReference type="HOGENOM" id="CLU_1724213_0_0_1"/>
<feature type="coiled-coil region" evidence="1">
    <location>
        <begin position="49"/>
        <end position="87"/>
    </location>
</feature>
<dbReference type="eggNOG" id="ENOG502TBGF">
    <property type="taxonomic scope" value="Eukaryota"/>
</dbReference>
<dbReference type="KEGG" id="der:6543357"/>
<dbReference type="Proteomes" id="UP000008711">
    <property type="component" value="Unassembled WGS sequence"/>
</dbReference>
<evidence type="ECO:0000313" key="3">
    <source>
        <dbReference type="EMBL" id="EDV57283.2"/>
    </source>
</evidence>
<protein>
    <submittedName>
        <fullName evidence="3">Uncharacterized protein</fullName>
    </submittedName>
</protein>
<sequence length="191" mass="21968">MWQLCRSPTISKQLAAPGNGHNKVPLHGNSFVWAFVYKIRLQGRTMDLIKEINDKYMALEAEIDQKLEKVQAEELKLERQNEQLAETAICAPAAKVLSYEGALLRNTNTLKALEIAKARLRSRSTYSPVEKLLQQALHNYRKELESLQDAEDDRQGQEKPKDTEEEAEEEENLYDLVMQNVIEAKRQQTDL</sequence>
<feature type="compositionally biased region" description="Basic and acidic residues" evidence="2">
    <location>
        <begin position="153"/>
        <end position="162"/>
    </location>
</feature>
<gene>
    <name evidence="3" type="primary">Dere\GG24752</name>
    <name evidence="3" type="synonym">dere_GLEANR_9450</name>
    <name evidence="3" type="synonym">GG24752</name>
    <name evidence="3" type="ORF">Dere_GG24752</name>
</gene>
<dbReference type="OrthoDB" id="7731029at2759"/>
<dbReference type="AlphaFoldDB" id="B3N896"/>
<organism evidence="3 4">
    <name type="scientific">Drosophila erecta</name>
    <name type="common">Fruit fly</name>
    <dbReference type="NCBI Taxonomy" id="7220"/>
    <lineage>
        <taxon>Eukaryota</taxon>
        <taxon>Metazoa</taxon>
        <taxon>Ecdysozoa</taxon>
        <taxon>Arthropoda</taxon>
        <taxon>Hexapoda</taxon>
        <taxon>Insecta</taxon>
        <taxon>Pterygota</taxon>
        <taxon>Neoptera</taxon>
        <taxon>Endopterygota</taxon>
        <taxon>Diptera</taxon>
        <taxon>Brachycera</taxon>
        <taxon>Muscomorpha</taxon>
        <taxon>Ephydroidea</taxon>
        <taxon>Drosophilidae</taxon>
        <taxon>Drosophila</taxon>
        <taxon>Sophophora</taxon>
    </lineage>
</organism>
<dbReference type="EMBL" id="CH954177">
    <property type="protein sequence ID" value="EDV57283.2"/>
    <property type="molecule type" value="Genomic_DNA"/>
</dbReference>
<reference evidence="3 4" key="2">
    <citation type="journal article" date="2008" name="Bioinformatics">
        <title>Assembly reconciliation.</title>
        <authorList>
            <person name="Zimin A.V."/>
            <person name="Smith D.R."/>
            <person name="Sutton G."/>
            <person name="Yorke J.A."/>
        </authorList>
    </citation>
    <scope>NUCLEOTIDE SEQUENCE [LARGE SCALE GENOMIC DNA]</scope>
    <source>
        <strain evidence="3 4">TSC#14021-0224.01</strain>
    </source>
</reference>
<accession>B3N896</accession>
<keyword evidence="1" id="KW-0175">Coiled coil</keyword>
<feature type="compositionally biased region" description="Acidic residues" evidence="2">
    <location>
        <begin position="163"/>
        <end position="173"/>
    </location>
</feature>
<reference evidence="3 4" key="1">
    <citation type="journal article" date="2007" name="Nature">
        <title>Evolution of genes and genomes on the Drosophila phylogeny.</title>
        <authorList>
            <consortium name="Drosophila 12 Genomes Consortium"/>
            <person name="Clark A.G."/>
            <person name="Eisen M.B."/>
            <person name="Smith D.R."/>
            <person name="Bergman C.M."/>
            <person name="Oliver B."/>
            <person name="Markow T.A."/>
            <person name="Kaufman T.C."/>
            <person name="Kellis M."/>
            <person name="Gelbart W."/>
            <person name="Iyer V.N."/>
            <person name="Pollard D.A."/>
            <person name="Sackton T.B."/>
            <person name="Larracuente A.M."/>
            <person name="Singh N.D."/>
            <person name="Abad J.P."/>
            <person name="Abt D.N."/>
            <person name="Adryan B."/>
            <person name="Aguade M."/>
            <person name="Akashi H."/>
            <person name="Anderson W.W."/>
            <person name="Aquadro C.F."/>
            <person name="Ardell D.H."/>
            <person name="Arguello R."/>
            <person name="Artieri C.G."/>
            <person name="Barbash D.A."/>
            <person name="Barker D."/>
            <person name="Barsanti P."/>
            <person name="Batterham P."/>
            <person name="Batzoglou S."/>
            <person name="Begun D."/>
            <person name="Bhutkar A."/>
            <person name="Blanco E."/>
            <person name="Bosak S.A."/>
            <person name="Bradley R.K."/>
            <person name="Brand A.D."/>
            <person name="Brent M.R."/>
            <person name="Brooks A.N."/>
            <person name="Brown R.H."/>
            <person name="Butlin R.K."/>
            <person name="Caggese C."/>
            <person name="Calvi B.R."/>
            <person name="Bernardo de Carvalho A."/>
            <person name="Caspi A."/>
            <person name="Castrezana S."/>
            <person name="Celniker S.E."/>
            <person name="Chang J.L."/>
            <person name="Chapple C."/>
            <person name="Chatterji S."/>
            <person name="Chinwalla A."/>
            <person name="Civetta A."/>
            <person name="Clifton S.W."/>
            <person name="Comeron J.M."/>
            <person name="Costello J.C."/>
            <person name="Coyne J.A."/>
            <person name="Daub J."/>
            <person name="David R.G."/>
            <person name="Delcher A.L."/>
            <person name="Delehaunty K."/>
            <person name="Do C.B."/>
            <person name="Ebling H."/>
            <person name="Edwards K."/>
            <person name="Eickbush T."/>
            <person name="Evans J.D."/>
            <person name="Filipski A."/>
            <person name="Findeiss S."/>
            <person name="Freyhult E."/>
            <person name="Fulton L."/>
            <person name="Fulton R."/>
            <person name="Garcia A.C."/>
            <person name="Gardiner A."/>
            <person name="Garfield D.A."/>
            <person name="Garvin B.E."/>
            <person name="Gibson G."/>
            <person name="Gilbert D."/>
            <person name="Gnerre S."/>
            <person name="Godfrey J."/>
            <person name="Good R."/>
            <person name="Gotea V."/>
            <person name="Gravely B."/>
            <person name="Greenberg A.J."/>
            <person name="Griffiths-Jones S."/>
            <person name="Gross S."/>
            <person name="Guigo R."/>
            <person name="Gustafson E.A."/>
            <person name="Haerty W."/>
            <person name="Hahn M.W."/>
            <person name="Halligan D.L."/>
            <person name="Halpern A.L."/>
            <person name="Halter G.M."/>
            <person name="Han M.V."/>
            <person name="Heger A."/>
            <person name="Hillier L."/>
            <person name="Hinrichs A.S."/>
            <person name="Holmes I."/>
            <person name="Hoskins R.A."/>
            <person name="Hubisz M.J."/>
            <person name="Hultmark D."/>
            <person name="Huntley M.A."/>
            <person name="Jaffe D.B."/>
            <person name="Jagadeeshan S."/>
            <person name="Jeck W.R."/>
            <person name="Johnson J."/>
            <person name="Jones C.D."/>
            <person name="Jordan W.C."/>
            <person name="Karpen G.H."/>
            <person name="Kataoka E."/>
            <person name="Keightley P.D."/>
            <person name="Kheradpour P."/>
            <person name="Kirkness E.F."/>
            <person name="Koerich L.B."/>
            <person name="Kristiansen K."/>
            <person name="Kudrna D."/>
            <person name="Kulathinal R.J."/>
            <person name="Kumar S."/>
            <person name="Kwok R."/>
            <person name="Lander E."/>
            <person name="Langley C.H."/>
            <person name="Lapoint R."/>
            <person name="Lazzaro B.P."/>
            <person name="Lee S.J."/>
            <person name="Levesque L."/>
            <person name="Li R."/>
            <person name="Lin C.F."/>
            <person name="Lin M.F."/>
            <person name="Lindblad-Toh K."/>
            <person name="Llopart A."/>
            <person name="Long M."/>
            <person name="Low L."/>
            <person name="Lozovsky E."/>
            <person name="Lu J."/>
            <person name="Luo M."/>
            <person name="Machado C.A."/>
            <person name="Makalowski W."/>
            <person name="Marzo M."/>
            <person name="Matsuda M."/>
            <person name="Matzkin L."/>
            <person name="McAllister B."/>
            <person name="McBride C.S."/>
            <person name="McKernan B."/>
            <person name="McKernan K."/>
            <person name="Mendez-Lago M."/>
            <person name="Minx P."/>
            <person name="Mollenhauer M.U."/>
            <person name="Montooth K."/>
            <person name="Mount S.M."/>
            <person name="Mu X."/>
            <person name="Myers E."/>
            <person name="Negre B."/>
            <person name="Newfeld S."/>
            <person name="Nielsen R."/>
            <person name="Noor M.A."/>
            <person name="O'Grady P."/>
            <person name="Pachter L."/>
            <person name="Papaceit M."/>
            <person name="Parisi M.J."/>
            <person name="Parisi M."/>
            <person name="Parts L."/>
            <person name="Pedersen J.S."/>
            <person name="Pesole G."/>
            <person name="Phillippy A.M."/>
            <person name="Ponting C.P."/>
            <person name="Pop M."/>
            <person name="Porcelli D."/>
            <person name="Powell J.R."/>
            <person name="Prohaska S."/>
            <person name="Pruitt K."/>
            <person name="Puig M."/>
            <person name="Quesneville H."/>
            <person name="Ram K.R."/>
            <person name="Rand D."/>
            <person name="Rasmussen M.D."/>
            <person name="Reed L.K."/>
            <person name="Reenan R."/>
            <person name="Reily A."/>
            <person name="Remington K.A."/>
            <person name="Rieger T.T."/>
            <person name="Ritchie M.G."/>
            <person name="Robin C."/>
            <person name="Rogers Y.H."/>
            <person name="Rohde C."/>
            <person name="Rozas J."/>
            <person name="Rubenfield M.J."/>
            <person name="Ruiz A."/>
            <person name="Russo S."/>
            <person name="Salzberg S.L."/>
            <person name="Sanchez-Gracia A."/>
            <person name="Saranga D.J."/>
            <person name="Sato H."/>
            <person name="Schaeffer S.W."/>
            <person name="Schatz M.C."/>
            <person name="Schlenke T."/>
            <person name="Schwartz R."/>
            <person name="Segarra C."/>
            <person name="Singh R.S."/>
            <person name="Sirot L."/>
            <person name="Sirota M."/>
            <person name="Sisneros N.B."/>
            <person name="Smith C.D."/>
            <person name="Smith T.F."/>
            <person name="Spieth J."/>
            <person name="Stage D.E."/>
            <person name="Stark A."/>
            <person name="Stephan W."/>
            <person name="Strausberg R.L."/>
            <person name="Strempel S."/>
            <person name="Sturgill D."/>
            <person name="Sutton G."/>
            <person name="Sutton G.G."/>
            <person name="Tao W."/>
            <person name="Teichmann S."/>
            <person name="Tobari Y.N."/>
            <person name="Tomimura Y."/>
            <person name="Tsolas J.M."/>
            <person name="Valente V.L."/>
            <person name="Venter E."/>
            <person name="Venter J.C."/>
            <person name="Vicario S."/>
            <person name="Vieira F.G."/>
            <person name="Vilella A.J."/>
            <person name="Villasante A."/>
            <person name="Walenz B."/>
            <person name="Wang J."/>
            <person name="Wasserman M."/>
            <person name="Watts T."/>
            <person name="Wilson D."/>
            <person name="Wilson R.K."/>
            <person name="Wing R.A."/>
            <person name="Wolfner M.F."/>
            <person name="Wong A."/>
            <person name="Wong G.K."/>
            <person name="Wu C.I."/>
            <person name="Wu G."/>
            <person name="Yamamoto D."/>
            <person name="Yang H.P."/>
            <person name="Yang S.P."/>
            <person name="Yorke J.A."/>
            <person name="Yoshida K."/>
            <person name="Zdobnov E."/>
            <person name="Zhang P."/>
            <person name="Zhang Y."/>
            <person name="Zimin A.V."/>
            <person name="Baldwin J."/>
            <person name="Abdouelleil A."/>
            <person name="Abdulkadir J."/>
            <person name="Abebe A."/>
            <person name="Abera B."/>
            <person name="Abreu J."/>
            <person name="Acer S.C."/>
            <person name="Aftuck L."/>
            <person name="Alexander A."/>
            <person name="An P."/>
            <person name="Anderson E."/>
            <person name="Anderson S."/>
            <person name="Arachi H."/>
            <person name="Azer M."/>
            <person name="Bachantsang P."/>
            <person name="Barry A."/>
            <person name="Bayul T."/>
            <person name="Berlin A."/>
            <person name="Bessette D."/>
            <person name="Bloom T."/>
            <person name="Blye J."/>
            <person name="Boguslavskiy L."/>
            <person name="Bonnet C."/>
            <person name="Boukhgalter B."/>
            <person name="Bourzgui I."/>
            <person name="Brown A."/>
            <person name="Cahill P."/>
            <person name="Channer S."/>
            <person name="Cheshatsang Y."/>
            <person name="Chuda L."/>
            <person name="Citroen M."/>
            <person name="Collymore A."/>
            <person name="Cooke P."/>
            <person name="Costello M."/>
            <person name="D'Aco K."/>
            <person name="Daza R."/>
            <person name="De Haan G."/>
            <person name="DeGray S."/>
            <person name="DeMaso C."/>
            <person name="Dhargay N."/>
            <person name="Dooley K."/>
            <person name="Dooley E."/>
            <person name="Doricent M."/>
            <person name="Dorje P."/>
            <person name="Dorjee K."/>
            <person name="Dupes A."/>
            <person name="Elong R."/>
            <person name="Falk J."/>
            <person name="Farina A."/>
            <person name="Faro S."/>
            <person name="Ferguson D."/>
            <person name="Fisher S."/>
            <person name="Foley C.D."/>
            <person name="Franke A."/>
            <person name="Friedrich D."/>
            <person name="Gadbois L."/>
            <person name="Gearin G."/>
            <person name="Gearin C.R."/>
            <person name="Giannoukos G."/>
            <person name="Goode T."/>
            <person name="Graham J."/>
            <person name="Grandbois E."/>
            <person name="Grewal S."/>
            <person name="Gyaltsen K."/>
            <person name="Hafez N."/>
            <person name="Hagos B."/>
            <person name="Hall J."/>
            <person name="Henson C."/>
            <person name="Hollinger A."/>
            <person name="Honan T."/>
            <person name="Huard M.D."/>
            <person name="Hughes L."/>
            <person name="Hurhula B."/>
            <person name="Husby M.E."/>
            <person name="Kamat A."/>
            <person name="Kanga B."/>
            <person name="Kashin S."/>
            <person name="Khazanovich D."/>
            <person name="Kisner P."/>
            <person name="Lance K."/>
            <person name="Lara M."/>
            <person name="Lee W."/>
            <person name="Lennon N."/>
            <person name="Letendre F."/>
            <person name="LeVine R."/>
            <person name="Lipovsky A."/>
            <person name="Liu X."/>
            <person name="Liu J."/>
            <person name="Liu S."/>
            <person name="Lokyitsang T."/>
            <person name="Lokyitsang Y."/>
            <person name="Lubonja R."/>
            <person name="Lui A."/>
            <person name="MacDonald P."/>
            <person name="Magnisalis V."/>
            <person name="Maru K."/>
            <person name="Matthews C."/>
            <person name="McCusker W."/>
            <person name="McDonough S."/>
            <person name="Mehta T."/>
            <person name="Meldrim J."/>
            <person name="Meneus L."/>
            <person name="Mihai O."/>
            <person name="Mihalev A."/>
            <person name="Mihova T."/>
            <person name="Mittelman R."/>
            <person name="Mlenga V."/>
            <person name="Montmayeur A."/>
            <person name="Mulrain L."/>
            <person name="Navidi A."/>
            <person name="Naylor J."/>
            <person name="Negash T."/>
            <person name="Nguyen T."/>
            <person name="Nguyen N."/>
            <person name="Nicol R."/>
            <person name="Norbu C."/>
            <person name="Norbu N."/>
            <person name="Novod N."/>
            <person name="O'Neill B."/>
            <person name="Osman S."/>
            <person name="Markiewicz E."/>
            <person name="Oyono O.L."/>
            <person name="Patti C."/>
            <person name="Phunkhang P."/>
            <person name="Pierre F."/>
            <person name="Priest M."/>
            <person name="Raghuraman S."/>
            <person name="Rege F."/>
            <person name="Reyes R."/>
            <person name="Rise C."/>
            <person name="Rogov P."/>
            <person name="Ross K."/>
            <person name="Ryan E."/>
            <person name="Settipalli S."/>
            <person name="Shea T."/>
            <person name="Sherpa N."/>
            <person name="Shi L."/>
            <person name="Shih D."/>
            <person name="Sparrow T."/>
            <person name="Spaulding J."/>
            <person name="Stalker J."/>
            <person name="Stange-Thomann N."/>
            <person name="Stavropoulos S."/>
            <person name="Stone C."/>
            <person name="Strader C."/>
            <person name="Tesfaye S."/>
            <person name="Thomson T."/>
            <person name="Thoulutsang Y."/>
            <person name="Thoulutsang D."/>
            <person name="Topham K."/>
            <person name="Topping I."/>
            <person name="Tsamla T."/>
            <person name="Vassiliev H."/>
            <person name="Vo A."/>
            <person name="Wangchuk T."/>
            <person name="Wangdi T."/>
            <person name="Weiand M."/>
            <person name="Wilkinson J."/>
            <person name="Wilson A."/>
            <person name="Yadav S."/>
            <person name="Young G."/>
            <person name="Yu Q."/>
            <person name="Zembek L."/>
            <person name="Zhong D."/>
            <person name="Zimmer A."/>
            <person name="Zwirko Z."/>
            <person name="Jaffe D.B."/>
            <person name="Alvarez P."/>
            <person name="Brockman W."/>
            <person name="Butler J."/>
            <person name="Chin C."/>
            <person name="Gnerre S."/>
            <person name="Grabherr M."/>
            <person name="Kleber M."/>
            <person name="Mauceli E."/>
            <person name="MacCallum I."/>
        </authorList>
    </citation>
    <scope>NUCLEOTIDE SEQUENCE [LARGE SCALE GENOMIC DNA]</scope>
    <source>
        <strain evidence="3 4">TSC#14021-0224.01</strain>
    </source>
</reference>
<proteinExistence type="predicted"/>
<evidence type="ECO:0000256" key="2">
    <source>
        <dbReference type="SAM" id="MobiDB-lite"/>
    </source>
</evidence>
<evidence type="ECO:0000256" key="1">
    <source>
        <dbReference type="SAM" id="Coils"/>
    </source>
</evidence>
<name>B3N896_DROER</name>
<keyword evidence="4" id="KW-1185">Reference proteome</keyword>